<feature type="domain" description="GFO/IDH/MocA-like oxidoreductase" evidence="7">
    <location>
        <begin position="160"/>
        <end position="281"/>
    </location>
</feature>
<dbReference type="SUPFAM" id="SSF51735">
    <property type="entry name" value="NAD(P)-binding Rossmann-fold domains"/>
    <property type="match status" value="1"/>
</dbReference>
<evidence type="ECO:0000256" key="1">
    <source>
        <dbReference type="ARBA" id="ARBA00010928"/>
    </source>
</evidence>
<proteinExistence type="inferred from homology"/>
<accession>A0A427XM94</accession>
<evidence type="ECO:0000256" key="4">
    <source>
        <dbReference type="ARBA" id="ARBA00042988"/>
    </source>
</evidence>
<dbReference type="GeneID" id="39594265"/>
<evidence type="ECO:0000313" key="8">
    <source>
        <dbReference type="EMBL" id="RSH80049.1"/>
    </source>
</evidence>
<dbReference type="Proteomes" id="UP000279236">
    <property type="component" value="Unassembled WGS sequence"/>
</dbReference>
<comment type="similarity">
    <text evidence="1">Belongs to the Gfo/Idh/MocA family.</text>
</comment>
<keyword evidence="9" id="KW-1185">Reference proteome</keyword>
<dbReference type="Gene3D" id="3.30.360.10">
    <property type="entry name" value="Dihydrodipicolinate Reductase, domain 2"/>
    <property type="match status" value="1"/>
</dbReference>
<comment type="catalytic activity">
    <reaction evidence="5">
        <text>D-xylose + NADP(+) = D-xylono-1,5-lactone + NADPH + H(+)</text>
        <dbReference type="Rhea" id="RHEA:22000"/>
        <dbReference type="ChEBI" id="CHEBI:15378"/>
        <dbReference type="ChEBI" id="CHEBI:15867"/>
        <dbReference type="ChEBI" id="CHEBI:53455"/>
        <dbReference type="ChEBI" id="CHEBI:57783"/>
        <dbReference type="ChEBI" id="CHEBI:58349"/>
        <dbReference type="EC" id="1.1.1.179"/>
    </reaction>
</comment>
<dbReference type="PANTHER" id="PTHR22604:SF105">
    <property type="entry name" value="TRANS-1,2-DIHYDROBENZENE-1,2-DIOL DEHYDROGENASE"/>
    <property type="match status" value="1"/>
</dbReference>
<dbReference type="EMBL" id="RSCE01000009">
    <property type="protein sequence ID" value="RSH80049.1"/>
    <property type="molecule type" value="Genomic_DNA"/>
</dbReference>
<evidence type="ECO:0000313" key="9">
    <source>
        <dbReference type="Proteomes" id="UP000279236"/>
    </source>
</evidence>
<name>A0A427XM94_9TREE</name>
<dbReference type="PANTHER" id="PTHR22604">
    <property type="entry name" value="OXIDOREDUCTASES"/>
    <property type="match status" value="1"/>
</dbReference>
<dbReference type="Gene3D" id="3.40.50.720">
    <property type="entry name" value="NAD(P)-binding Rossmann-like Domain"/>
    <property type="match status" value="1"/>
</dbReference>
<evidence type="ECO:0000256" key="3">
    <source>
        <dbReference type="ARBA" id="ARBA00038984"/>
    </source>
</evidence>
<dbReference type="InterPro" id="IPR036291">
    <property type="entry name" value="NAD(P)-bd_dom_sf"/>
</dbReference>
<dbReference type="RefSeq" id="XP_028475158.1">
    <property type="nucleotide sequence ID" value="XM_028624990.1"/>
</dbReference>
<organism evidence="8 9">
    <name type="scientific">Apiotrichum porosum</name>
    <dbReference type="NCBI Taxonomy" id="105984"/>
    <lineage>
        <taxon>Eukaryota</taxon>
        <taxon>Fungi</taxon>
        <taxon>Dikarya</taxon>
        <taxon>Basidiomycota</taxon>
        <taxon>Agaricomycotina</taxon>
        <taxon>Tremellomycetes</taxon>
        <taxon>Trichosporonales</taxon>
        <taxon>Trichosporonaceae</taxon>
        <taxon>Apiotrichum</taxon>
    </lineage>
</organism>
<dbReference type="STRING" id="105984.A0A427XM94"/>
<dbReference type="EC" id="1.1.1.179" evidence="3"/>
<dbReference type="GO" id="GO:0047837">
    <property type="term" value="F:D-xylose 1-dehydrogenase (NADP+) activity"/>
    <property type="evidence" value="ECO:0007669"/>
    <property type="project" value="UniProtKB-EC"/>
</dbReference>
<dbReference type="OrthoDB" id="2129491at2759"/>
<evidence type="ECO:0000256" key="5">
    <source>
        <dbReference type="ARBA" id="ARBA00049233"/>
    </source>
</evidence>
<evidence type="ECO:0000259" key="6">
    <source>
        <dbReference type="Pfam" id="PF01408"/>
    </source>
</evidence>
<evidence type="ECO:0000256" key="2">
    <source>
        <dbReference type="ARBA" id="ARBA00023002"/>
    </source>
</evidence>
<evidence type="ECO:0000259" key="7">
    <source>
        <dbReference type="Pfam" id="PF22725"/>
    </source>
</evidence>
<protein>
    <recommendedName>
        <fullName evidence="3">D-xylose 1-dehydrogenase (NADP(+), D-xylono-1,5-lactone-forming)</fullName>
        <ecNumber evidence="3">1.1.1.179</ecNumber>
    </recommendedName>
    <alternativeName>
        <fullName evidence="4">D-xylose-NADP dehydrogenase</fullName>
    </alternativeName>
</protein>
<sequence>MATPYIAKWGIIGAGWISSMFVEDIALARPDVTDVAHAVAAVGSRDITKAQAFIDKHIPNGGTAQQAGLAPPPVACGSYQEVFDHPDVDIIYIGTLHPTHYDDAKAALAAGKHVLVEKPATLNAAEWADLVRIATEKKLFIMEAFWTRFQPAVQALWDKLHKDKVIGNVTAVHTDFSVPNYNVLPDDHRIVGLAAAGGPLLDLGAYTMVPARIALHDNPDNKGAVPTVTCAMSKTRMGTDLSTTIVLDYPNLDARACCNTSFATRFPHDTTATIIGTGGQIIIHSVLCRITKFTIFRFTPGKTREEDKWDTPEVVDIDFPGTGLNLEADAVARDIRDGKLEDPLVTHKYTLETLDIFDECRRQGKYVLPEGMEKIGRVGA</sequence>
<dbReference type="Pfam" id="PF01408">
    <property type="entry name" value="GFO_IDH_MocA"/>
    <property type="match status" value="1"/>
</dbReference>
<dbReference type="AlphaFoldDB" id="A0A427XM94"/>
<dbReference type="InterPro" id="IPR055170">
    <property type="entry name" value="GFO_IDH_MocA-like_dom"/>
</dbReference>
<dbReference type="SUPFAM" id="SSF55347">
    <property type="entry name" value="Glyceraldehyde-3-phosphate dehydrogenase-like, C-terminal domain"/>
    <property type="match status" value="1"/>
</dbReference>
<dbReference type="InterPro" id="IPR050984">
    <property type="entry name" value="Gfo/Idh/MocA_domain"/>
</dbReference>
<dbReference type="Pfam" id="PF22725">
    <property type="entry name" value="GFO_IDH_MocA_C3"/>
    <property type="match status" value="1"/>
</dbReference>
<dbReference type="GO" id="GO:0000166">
    <property type="term" value="F:nucleotide binding"/>
    <property type="evidence" value="ECO:0007669"/>
    <property type="project" value="InterPro"/>
</dbReference>
<gene>
    <name evidence="8" type="ORF">EHS24_009722</name>
</gene>
<dbReference type="InterPro" id="IPR000683">
    <property type="entry name" value="Gfo/Idh/MocA-like_OxRdtase_N"/>
</dbReference>
<feature type="domain" description="Gfo/Idh/MocA-like oxidoreductase N-terminal" evidence="6">
    <location>
        <begin position="8"/>
        <end position="143"/>
    </location>
</feature>
<keyword evidence="2" id="KW-0560">Oxidoreductase</keyword>
<comment type="caution">
    <text evidence="8">The sequence shown here is derived from an EMBL/GenBank/DDBJ whole genome shotgun (WGS) entry which is preliminary data.</text>
</comment>
<reference evidence="8 9" key="1">
    <citation type="submission" date="2018-11" db="EMBL/GenBank/DDBJ databases">
        <title>Genome sequence of Apiotrichum porosum DSM 27194.</title>
        <authorList>
            <person name="Aliyu H."/>
            <person name="Gorte O."/>
            <person name="Ochsenreither K."/>
        </authorList>
    </citation>
    <scope>NUCLEOTIDE SEQUENCE [LARGE SCALE GENOMIC DNA]</scope>
    <source>
        <strain evidence="8 9">DSM 27194</strain>
    </source>
</reference>